<dbReference type="Gene3D" id="2.160.20.80">
    <property type="entry name" value="E3 ubiquitin-protein ligase SopA"/>
    <property type="match status" value="1"/>
</dbReference>
<dbReference type="SUPFAM" id="SSF141571">
    <property type="entry name" value="Pentapeptide repeat-like"/>
    <property type="match status" value="1"/>
</dbReference>
<keyword evidence="1" id="KW-0808">Transferase</keyword>
<dbReference type="Pfam" id="PF13599">
    <property type="entry name" value="Pentapeptide_4"/>
    <property type="match status" value="1"/>
</dbReference>
<dbReference type="AlphaFoldDB" id="A0A378LVG4"/>
<dbReference type="PANTHER" id="PTHR14136">
    <property type="entry name" value="BTB_POZ DOMAIN-CONTAINING PROTEIN KCTD9"/>
    <property type="match status" value="1"/>
</dbReference>
<protein>
    <submittedName>
        <fullName evidence="1">Serine/threonine-protein kinase B</fullName>
        <ecNumber evidence="1">2.7.11.1</ecNumber>
    </submittedName>
</protein>
<keyword evidence="1" id="KW-0418">Kinase</keyword>
<dbReference type="EC" id="2.7.11.1" evidence="1"/>
<reference evidence="1 2" key="1">
    <citation type="submission" date="2018-06" db="EMBL/GenBank/DDBJ databases">
        <authorList>
            <consortium name="Pathogen Informatics"/>
            <person name="Doyle S."/>
        </authorList>
    </citation>
    <scope>NUCLEOTIDE SEQUENCE [LARGE SCALE GENOMIC DNA]</scope>
    <source>
        <strain evidence="1 2">NCTC11532</strain>
    </source>
</reference>
<evidence type="ECO:0000313" key="2">
    <source>
        <dbReference type="Proteomes" id="UP000255297"/>
    </source>
</evidence>
<dbReference type="InterPro" id="IPR051082">
    <property type="entry name" value="Pentapeptide-BTB/POZ_domain"/>
</dbReference>
<dbReference type="GO" id="GO:0004674">
    <property type="term" value="F:protein serine/threonine kinase activity"/>
    <property type="evidence" value="ECO:0007669"/>
    <property type="project" value="UniProtKB-EC"/>
</dbReference>
<dbReference type="OrthoDB" id="9152014at2"/>
<gene>
    <name evidence="1" type="primary">spkB</name>
    <name evidence="1" type="ORF">NCTC11532_02917</name>
</gene>
<evidence type="ECO:0000313" key="1">
    <source>
        <dbReference type="EMBL" id="STY31479.1"/>
    </source>
</evidence>
<keyword evidence="2" id="KW-1185">Reference proteome</keyword>
<dbReference type="EMBL" id="UGPB01000001">
    <property type="protein sequence ID" value="STY31479.1"/>
    <property type="molecule type" value="Genomic_DNA"/>
</dbReference>
<name>A0A378LVG4_9GAMM</name>
<accession>A0A378LVG4</accession>
<dbReference type="STRING" id="1122170.GCA_000701265_01381"/>
<proteinExistence type="predicted"/>
<organism evidence="1 2">
    <name type="scientific">Legionella wadsworthii</name>
    <dbReference type="NCBI Taxonomy" id="28088"/>
    <lineage>
        <taxon>Bacteria</taxon>
        <taxon>Pseudomonadati</taxon>
        <taxon>Pseudomonadota</taxon>
        <taxon>Gammaproteobacteria</taxon>
        <taxon>Legionellales</taxon>
        <taxon>Legionellaceae</taxon>
        <taxon>Legionella</taxon>
    </lineage>
</organism>
<sequence>MPAPDSKQVVLAIARESVEKTARHFRLDSTNIRTVKKNLYSDKITISPTFFATNSRSRQLEALLLDSTKGLSRHQLRKKRENELYTEEAFDQSFNMRTQDHIDAKIFAEYYVGNCGELAFFAAIMVKELGYTGAVECIEFKKYDHIFVVLNRPKNSDPSDPSTWGEDTIILEPWLKTSFSAKDFENFWLNNIDLISFKDDVKRNDRKTQIDDLKTTDLGTQITFKAKYFSRLYSSGEKHTTGYTHANIVRDLSADDAFRFLRYLNNLYGREYIQKSVLTPENRLKMLQGLSYTNYNTFMEEKFCIDSYKEKYIANTATGLEVLLFALTTNDITLLSASRLKGALQNYGSKLDDECREGVGHLITLLSELEKNQDHSLTCSNVIDIIMNTTTGRFFCPQNLCFDNANLENKNMKDIQLPNCSFKDADLSYAILEGSNLSGSNLTGINFKCANLSNASFRGATLIGANFREANVTNTNFYNAQFLKKTAFTDKSEFTGALNELLINTNLNYQTESLNIAIATEIDVEINKINNTNPDLANELRQIVVNHYLFSNCLTDEMKALIKYDDFSHDDMDFLI</sequence>
<dbReference type="PANTHER" id="PTHR14136:SF17">
    <property type="entry name" value="BTB_POZ DOMAIN-CONTAINING PROTEIN KCTD9"/>
    <property type="match status" value="1"/>
</dbReference>
<dbReference type="Proteomes" id="UP000255297">
    <property type="component" value="Unassembled WGS sequence"/>
</dbReference>
<dbReference type="InterPro" id="IPR001646">
    <property type="entry name" value="5peptide_repeat"/>
</dbReference>